<dbReference type="GO" id="GO:0008173">
    <property type="term" value="F:RNA methyltransferase activity"/>
    <property type="evidence" value="ECO:0007669"/>
    <property type="project" value="InterPro"/>
</dbReference>
<dbReference type="Proteomes" id="UP001458880">
    <property type="component" value="Unassembled WGS sequence"/>
</dbReference>
<accession>A0AAW1N452</accession>
<proteinExistence type="inferred from homology"/>
<dbReference type="GO" id="GO:0031167">
    <property type="term" value="P:rRNA methylation"/>
    <property type="evidence" value="ECO:0007669"/>
    <property type="project" value="TreeGrafter"/>
</dbReference>
<feature type="domain" description="SAM-dependent MTase RsmB/NOP-type" evidence="12">
    <location>
        <begin position="149"/>
        <end position="455"/>
    </location>
</feature>
<dbReference type="InterPro" id="IPR001678">
    <property type="entry name" value="MeTrfase_RsmB-F_NOP2_dom"/>
</dbReference>
<name>A0AAW1N452_POPJA</name>
<dbReference type="Pfam" id="PF01189">
    <property type="entry name" value="Methyltr_RsmB-F"/>
    <property type="match status" value="1"/>
</dbReference>
<dbReference type="FunFam" id="3.40.50.150:FF:000055">
    <property type="entry name" value="5-methylcytosine rRNA methyltransferase NSUN4"/>
    <property type="match status" value="1"/>
</dbReference>
<sequence length="456" mass="52848">MLTRNFIVKINLSKYHSLKRFKHKATHWSIQKKNKTSCDRALDHFDEFYSQTFAEDWPSIRHGLLSKQKYIAVVNNFSDADQTNLNLEKIGALNVRTLFQLEKQYISDNYAKLRQKYNLTKIWKKDEKIARELVKNDSVENVYQSYSLEHNSSNAEIDFTRVIPQQDVSFLNLTEFMPVTKLKGLEDWIAEPQHLENYNLNVYCYEIGNHNDFSSPKNGTTGVLNYYLMDGGSLLPVLALDVKPGDKVLDMCASPGGKSYLILQTLYPDQVICNDVTKSRAKRIYNVMKQYLYDLEEKWLNQNKLQISLMDGRDIRDGFDKIIVDVPCTTDRHSVKELENNIFRPDRIKERLKLPELQAELLVQAIKLVKIGGNIVYSTCTLSPIQNDGVVHLALKQIWEETDIEIAIKDLSVALLQATKMYKFADQKLMKYGHLIVPNLQINFGPTYFCKLQRIK</sequence>
<evidence type="ECO:0000256" key="7">
    <source>
        <dbReference type="ARBA" id="ARBA00022946"/>
    </source>
</evidence>
<evidence type="ECO:0000256" key="4">
    <source>
        <dbReference type="ARBA" id="ARBA00022679"/>
    </source>
</evidence>
<evidence type="ECO:0000256" key="2">
    <source>
        <dbReference type="ARBA" id="ARBA00022552"/>
    </source>
</evidence>
<dbReference type="PANTHER" id="PTHR22808:SF3">
    <property type="entry name" value="5-METHYLCYTOSINE RRNA METHYLTRANSFERASE NSUN4"/>
    <property type="match status" value="1"/>
</dbReference>
<dbReference type="PROSITE" id="PS51686">
    <property type="entry name" value="SAM_MT_RSMB_NOP"/>
    <property type="match status" value="1"/>
</dbReference>
<dbReference type="EMBL" id="JASPKY010000018">
    <property type="protein sequence ID" value="KAK9752720.1"/>
    <property type="molecule type" value="Genomic_DNA"/>
</dbReference>
<dbReference type="GO" id="GO:0005762">
    <property type="term" value="C:mitochondrial large ribosomal subunit"/>
    <property type="evidence" value="ECO:0007669"/>
    <property type="project" value="TreeGrafter"/>
</dbReference>
<evidence type="ECO:0000256" key="10">
    <source>
        <dbReference type="ARBA" id="ARBA00049302"/>
    </source>
</evidence>
<feature type="binding site" evidence="11">
    <location>
        <position position="275"/>
    </location>
    <ligand>
        <name>S-adenosyl-L-methionine</name>
        <dbReference type="ChEBI" id="CHEBI:59789"/>
    </ligand>
</feature>
<evidence type="ECO:0000256" key="1">
    <source>
        <dbReference type="ARBA" id="ARBA00004173"/>
    </source>
</evidence>
<comment type="similarity">
    <text evidence="11">Belongs to the class I-like SAM-binding methyltransferase superfamily. RsmB/NOP family.</text>
</comment>
<keyword evidence="6 11" id="KW-0694">RNA-binding</keyword>
<evidence type="ECO:0000256" key="5">
    <source>
        <dbReference type="ARBA" id="ARBA00022691"/>
    </source>
</evidence>
<comment type="caution">
    <text evidence="13">The sequence shown here is derived from an EMBL/GenBank/DDBJ whole genome shotgun (WGS) entry which is preliminary data.</text>
</comment>
<dbReference type="AlphaFoldDB" id="A0AAW1N452"/>
<feature type="active site" description="Nucleophile" evidence="11">
    <location>
        <position position="380"/>
    </location>
</feature>
<comment type="catalytic activity">
    <reaction evidence="10">
        <text>a cytidine in rRNA + S-adenosyl-L-methionine = a 5-methylcytidine in rRNA + S-adenosyl-L-homocysteine + H(+)</text>
        <dbReference type="Rhea" id="RHEA:61484"/>
        <dbReference type="Rhea" id="RHEA-COMP:15836"/>
        <dbReference type="Rhea" id="RHEA-COMP:15837"/>
        <dbReference type="ChEBI" id="CHEBI:15378"/>
        <dbReference type="ChEBI" id="CHEBI:57856"/>
        <dbReference type="ChEBI" id="CHEBI:59789"/>
        <dbReference type="ChEBI" id="CHEBI:74483"/>
        <dbReference type="ChEBI" id="CHEBI:82748"/>
    </reaction>
</comment>
<dbReference type="Gene3D" id="6.20.240.40">
    <property type="match status" value="1"/>
</dbReference>
<keyword evidence="3 11" id="KW-0489">Methyltransferase</keyword>
<dbReference type="PANTHER" id="PTHR22808">
    <property type="entry name" value="NCL1 YEAST -RELATED NOL1/NOP2/FMU SUN DOMAIN-CONTAINING"/>
    <property type="match status" value="1"/>
</dbReference>
<comment type="caution">
    <text evidence="11">Lacks conserved residue(s) required for the propagation of feature annotation.</text>
</comment>
<dbReference type="InterPro" id="IPR049560">
    <property type="entry name" value="MeTrfase_RsmB-F_NOP2_cat"/>
</dbReference>
<keyword evidence="14" id="KW-1185">Reference proteome</keyword>
<keyword evidence="8" id="KW-0496">Mitochondrion</keyword>
<gene>
    <name evidence="13" type="ORF">QE152_g4028</name>
</gene>
<evidence type="ECO:0000256" key="9">
    <source>
        <dbReference type="ARBA" id="ARBA00042050"/>
    </source>
</evidence>
<dbReference type="PRINTS" id="PR02008">
    <property type="entry name" value="RCMTFAMILY"/>
</dbReference>
<evidence type="ECO:0000259" key="12">
    <source>
        <dbReference type="PROSITE" id="PS51686"/>
    </source>
</evidence>
<keyword evidence="2" id="KW-0698">rRNA processing</keyword>
<evidence type="ECO:0000256" key="3">
    <source>
        <dbReference type="ARBA" id="ARBA00022603"/>
    </source>
</evidence>
<evidence type="ECO:0000313" key="14">
    <source>
        <dbReference type="Proteomes" id="UP001458880"/>
    </source>
</evidence>
<keyword evidence="4 11" id="KW-0808">Transferase</keyword>
<evidence type="ECO:0000256" key="8">
    <source>
        <dbReference type="ARBA" id="ARBA00023128"/>
    </source>
</evidence>
<evidence type="ECO:0000256" key="6">
    <source>
        <dbReference type="ARBA" id="ARBA00022884"/>
    </source>
</evidence>
<evidence type="ECO:0000256" key="11">
    <source>
        <dbReference type="PROSITE-ProRule" id="PRU01023"/>
    </source>
</evidence>
<organism evidence="13 14">
    <name type="scientific">Popillia japonica</name>
    <name type="common">Japanese beetle</name>
    <dbReference type="NCBI Taxonomy" id="7064"/>
    <lineage>
        <taxon>Eukaryota</taxon>
        <taxon>Metazoa</taxon>
        <taxon>Ecdysozoa</taxon>
        <taxon>Arthropoda</taxon>
        <taxon>Hexapoda</taxon>
        <taxon>Insecta</taxon>
        <taxon>Pterygota</taxon>
        <taxon>Neoptera</taxon>
        <taxon>Endopterygota</taxon>
        <taxon>Coleoptera</taxon>
        <taxon>Polyphaga</taxon>
        <taxon>Scarabaeiformia</taxon>
        <taxon>Scarabaeidae</taxon>
        <taxon>Rutelinae</taxon>
        <taxon>Popillia</taxon>
    </lineage>
</organism>
<keyword evidence="5 11" id="KW-0949">S-adenosyl-L-methionine</keyword>
<dbReference type="Gene3D" id="3.40.50.150">
    <property type="entry name" value="Vaccinia Virus protein VP39"/>
    <property type="match status" value="1"/>
</dbReference>
<dbReference type="InterPro" id="IPR023267">
    <property type="entry name" value="RCMT"/>
</dbReference>
<dbReference type="GO" id="GO:0003723">
    <property type="term" value="F:RNA binding"/>
    <property type="evidence" value="ECO:0007669"/>
    <property type="project" value="UniProtKB-UniRule"/>
</dbReference>
<dbReference type="InterPro" id="IPR029063">
    <property type="entry name" value="SAM-dependent_MTases_sf"/>
</dbReference>
<comment type="subcellular location">
    <subcellularLocation>
        <location evidence="1">Mitochondrion</location>
    </subcellularLocation>
</comment>
<feature type="binding site" evidence="11">
    <location>
        <position position="325"/>
    </location>
    <ligand>
        <name>S-adenosyl-L-methionine</name>
        <dbReference type="ChEBI" id="CHEBI:59789"/>
    </ligand>
</feature>
<dbReference type="SUPFAM" id="SSF53335">
    <property type="entry name" value="S-adenosyl-L-methionine-dependent methyltransferases"/>
    <property type="match status" value="1"/>
</dbReference>
<evidence type="ECO:0000313" key="13">
    <source>
        <dbReference type="EMBL" id="KAK9752720.1"/>
    </source>
</evidence>
<reference evidence="13 14" key="1">
    <citation type="journal article" date="2024" name="BMC Genomics">
        <title>De novo assembly and annotation of Popillia japonica's genome with initial clues to its potential as an invasive pest.</title>
        <authorList>
            <person name="Cucini C."/>
            <person name="Boschi S."/>
            <person name="Funari R."/>
            <person name="Cardaioli E."/>
            <person name="Iannotti N."/>
            <person name="Marturano G."/>
            <person name="Paoli F."/>
            <person name="Bruttini M."/>
            <person name="Carapelli A."/>
            <person name="Frati F."/>
            <person name="Nardi F."/>
        </authorList>
    </citation>
    <scope>NUCLEOTIDE SEQUENCE [LARGE SCALE GENOMIC DNA]</scope>
    <source>
        <strain evidence="13">DMR45628</strain>
    </source>
</reference>
<protein>
    <recommendedName>
        <fullName evidence="9">NOL1/NOP2/Sun domain family member 4</fullName>
    </recommendedName>
</protein>
<keyword evidence="7" id="KW-0809">Transit peptide</keyword>